<reference evidence="2" key="2">
    <citation type="submission" date="2015-01" db="EMBL/GenBank/DDBJ databases">
        <title>Evolutionary Origins and Diversification of the Mycorrhizal Mutualists.</title>
        <authorList>
            <consortium name="DOE Joint Genome Institute"/>
            <consortium name="Mycorrhizal Genomics Consortium"/>
            <person name="Kohler A."/>
            <person name="Kuo A."/>
            <person name="Nagy L.G."/>
            <person name="Floudas D."/>
            <person name="Copeland A."/>
            <person name="Barry K.W."/>
            <person name="Cichocki N."/>
            <person name="Veneault-Fourrey C."/>
            <person name="LaButti K."/>
            <person name="Lindquist E.A."/>
            <person name="Lipzen A."/>
            <person name="Lundell T."/>
            <person name="Morin E."/>
            <person name="Murat C."/>
            <person name="Riley R."/>
            <person name="Ohm R."/>
            <person name="Sun H."/>
            <person name="Tunlid A."/>
            <person name="Henrissat B."/>
            <person name="Grigoriev I.V."/>
            <person name="Hibbett D.S."/>
            <person name="Martin F."/>
        </authorList>
    </citation>
    <scope>NUCLEOTIDE SEQUENCE [LARGE SCALE GENOMIC DNA]</scope>
    <source>
        <strain evidence="2">ATCC 200175</strain>
    </source>
</reference>
<organism evidence="1 2">
    <name type="scientific">Paxillus involutus ATCC 200175</name>
    <dbReference type="NCBI Taxonomy" id="664439"/>
    <lineage>
        <taxon>Eukaryota</taxon>
        <taxon>Fungi</taxon>
        <taxon>Dikarya</taxon>
        <taxon>Basidiomycota</taxon>
        <taxon>Agaricomycotina</taxon>
        <taxon>Agaricomycetes</taxon>
        <taxon>Agaricomycetidae</taxon>
        <taxon>Boletales</taxon>
        <taxon>Paxilineae</taxon>
        <taxon>Paxillaceae</taxon>
        <taxon>Paxillus</taxon>
    </lineage>
</organism>
<dbReference type="EMBL" id="KN820007">
    <property type="protein sequence ID" value="KIJ07131.1"/>
    <property type="molecule type" value="Genomic_DNA"/>
</dbReference>
<dbReference type="HOGENOM" id="CLU_078038_0_1_1"/>
<dbReference type="Proteomes" id="UP000053647">
    <property type="component" value="Unassembled WGS sequence"/>
</dbReference>
<proteinExistence type="predicted"/>
<sequence length="208" mass="23106">MANIIRSAKAGSEWTQNELDAYNIKLSFQNATTFFNTPVLPEPTVNQEVLTTVSADDTVIEDNYRLLTQLDLAMLPAEAGESAVDDFAVELFHALGYTHRPRAVRTRKEIRLLICGEYKYAKPDVCIIDRSKDDIILLVQEDKGFVRDPNPSAPLVAEAIAAFQTNNVRRVTSGLDPLEDKIIACIIMVGTSTTFFKVPITTELVQCV</sequence>
<dbReference type="OrthoDB" id="3258141at2759"/>
<feature type="non-terminal residue" evidence="1">
    <location>
        <position position="1"/>
    </location>
</feature>
<protein>
    <submittedName>
        <fullName evidence="1">Uncharacterized protein</fullName>
    </submittedName>
</protein>
<name>A0A0C9TIM0_PAXIN</name>
<keyword evidence="2" id="KW-1185">Reference proteome</keyword>
<reference evidence="1 2" key="1">
    <citation type="submission" date="2014-06" db="EMBL/GenBank/DDBJ databases">
        <authorList>
            <consortium name="DOE Joint Genome Institute"/>
            <person name="Kuo A."/>
            <person name="Kohler A."/>
            <person name="Nagy L.G."/>
            <person name="Floudas D."/>
            <person name="Copeland A."/>
            <person name="Barry K.W."/>
            <person name="Cichocki N."/>
            <person name="Veneault-Fourrey C."/>
            <person name="LaButti K."/>
            <person name="Lindquist E.A."/>
            <person name="Lipzen A."/>
            <person name="Lundell T."/>
            <person name="Morin E."/>
            <person name="Murat C."/>
            <person name="Sun H."/>
            <person name="Tunlid A."/>
            <person name="Henrissat B."/>
            <person name="Grigoriev I.V."/>
            <person name="Hibbett D.S."/>
            <person name="Martin F."/>
            <person name="Nordberg H.P."/>
            <person name="Cantor M.N."/>
            <person name="Hua S.X."/>
        </authorList>
    </citation>
    <scope>NUCLEOTIDE SEQUENCE [LARGE SCALE GENOMIC DNA]</scope>
    <source>
        <strain evidence="1 2">ATCC 200175</strain>
    </source>
</reference>
<dbReference type="AlphaFoldDB" id="A0A0C9TIM0"/>
<gene>
    <name evidence="1" type="ORF">PAXINDRAFT_38846</name>
</gene>
<evidence type="ECO:0000313" key="2">
    <source>
        <dbReference type="Proteomes" id="UP000053647"/>
    </source>
</evidence>
<evidence type="ECO:0000313" key="1">
    <source>
        <dbReference type="EMBL" id="KIJ07131.1"/>
    </source>
</evidence>
<accession>A0A0C9TIM0</accession>